<keyword evidence="3" id="KW-1133">Transmembrane helix</keyword>
<feature type="domain" description="Translocation and assembly module TamB C-terminal" evidence="6">
    <location>
        <begin position="1031"/>
        <end position="1384"/>
    </location>
</feature>
<dbReference type="GO" id="GO:0009306">
    <property type="term" value="P:protein secretion"/>
    <property type="evidence" value="ECO:0007669"/>
    <property type="project" value="InterPro"/>
</dbReference>
<keyword evidence="5" id="KW-0732">Signal</keyword>
<evidence type="ECO:0000259" key="6">
    <source>
        <dbReference type="Pfam" id="PF04357"/>
    </source>
</evidence>
<keyword evidence="8" id="KW-1185">Reference proteome</keyword>
<reference evidence="7 8" key="1">
    <citation type="submission" date="2018-07" db="EMBL/GenBank/DDBJ databases">
        <title>Rhodosalinus sp. strain E84T genomic sequence and assembly.</title>
        <authorList>
            <person name="Liu Z.-W."/>
            <person name="Lu D.-C."/>
        </authorList>
    </citation>
    <scope>NUCLEOTIDE SEQUENCE [LARGE SCALE GENOMIC DNA]</scope>
    <source>
        <strain evidence="7 8">E84</strain>
    </source>
</reference>
<keyword evidence="4" id="KW-0472">Membrane</keyword>
<gene>
    <name evidence="7" type="ORF">DRV85_05450</name>
</gene>
<dbReference type="Pfam" id="PF04357">
    <property type="entry name" value="TamB"/>
    <property type="match status" value="1"/>
</dbReference>
<evidence type="ECO:0000256" key="3">
    <source>
        <dbReference type="ARBA" id="ARBA00022989"/>
    </source>
</evidence>
<evidence type="ECO:0000256" key="2">
    <source>
        <dbReference type="ARBA" id="ARBA00022692"/>
    </source>
</evidence>
<dbReference type="PANTHER" id="PTHR36985:SF1">
    <property type="entry name" value="TRANSLOCATION AND ASSEMBLY MODULE SUBUNIT TAMB"/>
    <property type="match status" value="1"/>
</dbReference>
<dbReference type="InterPro" id="IPR007452">
    <property type="entry name" value="TamB_C"/>
</dbReference>
<accession>A0A365UAG9</accession>
<organism evidence="7 8">
    <name type="scientific">Rhodosalinus halophilus</name>
    <dbReference type="NCBI Taxonomy" id="2259333"/>
    <lineage>
        <taxon>Bacteria</taxon>
        <taxon>Pseudomonadati</taxon>
        <taxon>Pseudomonadota</taxon>
        <taxon>Alphaproteobacteria</taxon>
        <taxon>Rhodobacterales</taxon>
        <taxon>Paracoccaceae</taxon>
        <taxon>Rhodosalinus</taxon>
    </lineage>
</organism>
<dbReference type="RefSeq" id="WP_113288439.1">
    <property type="nucleotide sequence ID" value="NZ_QNTQ01000005.1"/>
</dbReference>
<sequence length="1384" mass="142248">MRSLRIAAGLVLIALALALPQRAAAQDDDPGRLTRLLQDSLSGAGRDVQITGFEGALSSRATIERMTIADAEGVWFTAEDIVLDWNRAALLRRRLSVNTFSAARIDLPRLPQTEEEAALPQPEARPFSLPQLPVSVNIGTIEAEEVSLGAPVLGEAVVLTLEGQASLERGGGTASAALRAERIDGARGVFALSADYDAEARTADFDLRFDEGPEGIVATRLGIPGAPPLQLEAQGAGAVATLDIDISLSSDGQERLAGGVSLRGPETGATDPGVWRAALDLSGDLTALFAPELRGFFGDDIQLQALARRHPDGALDLDNLALDARSILLDGQLSLGSDGWPRSALLSGRIAAPDGTPVTLPVAGGETRIESADLTFSYDAAAGETWQGGISVLELESPDLNAVAFRLDGDGTLRPPGEGTPGRLAADLAFTGTGLGLDDPAIAAALGAELRGRATVGYAGGGPLRISALDLRGEDYELGGDITLSGLSAGFEAALDTQLAAQDLSRFAPLAGREIGGSADVRIAGTVTPLSGAFDLSVTGSGRDLAVGDPTADRLLAGPSTLDVAARRDETGVTLERLEIDTSGIAATASGEAASEDSRLTYRAELKDLSLLSPTGEGAGRARVSGRAVLRGAGVSSLVLEGEVSGPAGGPAVIPLGPQGRLTLDDGGVELGLDGEAGTWRAAARLAAPDWSGGVSAEALRLDGGGTLDLPEGATVPRAAAGSLEIAAQGIAAEDPDLAAALGQSARIATDFAYEATEGLTLTGLSAMSDAARLEGDVTLAAPLDAPEASFDLRFVSGPLERFSGLAGRRLRGSAALSLSGTAAPAAGTFDVDAEGTLRDIRLGDDALDALLGGTTQLAVEAQRDADGRLTVPRLRIDNPNLTARASGDTGGVDYELRLADVGAIAPDFSGPATLEGTARAVDAGWRVAANATGPGGTVGRIEGLVANDFRLDLSVRGTAPLGLANVLLATQRVEGVARFDLRVSGPPRLSSVSGRITTEGARLSAPTLRLTLDPIRATVALSGGRADLDVTARPSDGGRITAGGRVALDPPFRGDLDIRLEGVVLRDPQLYETTVTGTISIEGPLAGGAAITGRLTLPRAEIRVPSSGVSALGALPEVRHIAPPPAVRRTLSYANITPTGTPAERNGSGGTARPYPLDLTISAPSQIFVRGRGLDAELGGTLRITGTTSAPIPQGGFELVRGRLDLLGQRFQLTEGIARIEGDFDPFLRLVVTTERDDVTISIIVEGQADSPDVRFASSPELPEDEVLAQLLFGRSIEELSALQLVQLASGVATLTGRGNGAFTSLRSGLGVDDLDITQGEDGGTAVRVGKYLSENIYTDVTVESGGRSQVNLNLDLTPDITVRGGVSNDGDSSLGIFFERDY</sequence>
<protein>
    <recommendedName>
        <fullName evidence="6">Translocation and assembly module TamB C-terminal domain-containing protein</fullName>
    </recommendedName>
</protein>
<feature type="chain" id="PRO_5017049113" description="Translocation and assembly module TamB C-terminal domain-containing protein" evidence="5">
    <location>
        <begin position="26"/>
        <end position="1384"/>
    </location>
</feature>
<dbReference type="GO" id="GO:0097347">
    <property type="term" value="C:TAM protein secretion complex"/>
    <property type="evidence" value="ECO:0007669"/>
    <property type="project" value="TreeGrafter"/>
</dbReference>
<proteinExistence type="predicted"/>
<evidence type="ECO:0000313" key="8">
    <source>
        <dbReference type="Proteomes" id="UP000253370"/>
    </source>
</evidence>
<evidence type="ECO:0000256" key="1">
    <source>
        <dbReference type="ARBA" id="ARBA00004167"/>
    </source>
</evidence>
<keyword evidence="2" id="KW-0812">Transmembrane</keyword>
<dbReference type="Proteomes" id="UP000253370">
    <property type="component" value="Unassembled WGS sequence"/>
</dbReference>
<evidence type="ECO:0000256" key="5">
    <source>
        <dbReference type="SAM" id="SignalP"/>
    </source>
</evidence>
<name>A0A365UAG9_9RHOB</name>
<dbReference type="PANTHER" id="PTHR36985">
    <property type="entry name" value="TRANSLOCATION AND ASSEMBLY MODULE SUBUNIT TAMB"/>
    <property type="match status" value="1"/>
</dbReference>
<dbReference type="GO" id="GO:0005886">
    <property type="term" value="C:plasma membrane"/>
    <property type="evidence" value="ECO:0007669"/>
    <property type="project" value="InterPro"/>
</dbReference>
<evidence type="ECO:0000256" key="4">
    <source>
        <dbReference type="ARBA" id="ARBA00023136"/>
    </source>
</evidence>
<evidence type="ECO:0000313" key="7">
    <source>
        <dbReference type="EMBL" id="RBI86202.1"/>
    </source>
</evidence>
<dbReference type="EMBL" id="QNTQ01000005">
    <property type="protein sequence ID" value="RBI86202.1"/>
    <property type="molecule type" value="Genomic_DNA"/>
</dbReference>
<comment type="caution">
    <text evidence="7">The sequence shown here is derived from an EMBL/GenBank/DDBJ whole genome shotgun (WGS) entry which is preliminary data.</text>
</comment>
<feature type="signal peptide" evidence="5">
    <location>
        <begin position="1"/>
        <end position="25"/>
    </location>
</feature>
<comment type="subcellular location">
    <subcellularLocation>
        <location evidence="1">Membrane</location>
        <topology evidence="1">Single-pass membrane protein</topology>
    </subcellularLocation>
</comment>
<dbReference type="OrthoDB" id="7784409at2"/>